<dbReference type="OrthoDB" id="795527at2"/>
<evidence type="ECO:0000313" key="2">
    <source>
        <dbReference type="Proteomes" id="UP000248745"/>
    </source>
</evidence>
<dbReference type="EMBL" id="QKTW01000025">
    <property type="protein sequence ID" value="PZF71312.1"/>
    <property type="molecule type" value="Genomic_DNA"/>
</dbReference>
<comment type="caution">
    <text evidence="1">The sequence shown here is derived from an EMBL/GenBank/DDBJ whole genome shotgun (WGS) entry which is preliminary data.</text>
</comment>
<dbReference type="InterPro" id="IPR025630">
    <property type="entry name" value="DUF4288"/>
</dbReference>
<dbReference type="Pfam" id="PF14119">
    <property type="entry name" value="DUF4288"/>
    <property type="match status" value="1"/>
</dbReference>
<sequence>MKTFAAQIIYKIECQGIVTEQYEQQWRLIFAQSEKEALQEARRIAQEEETTFVDRHGRTIFWKLIAVKDLREIDLDNGSLLFSEVKEVEPLAAPVWAE</sequence>
<evidence type="ECO:0000313" key="1">
    <source>
        <dbReference type="EMBL" id="PZF71312.1"/>
    </source>
</evidence>
<proteinExistence type="predicted"/>
<keyword evidence="2" id="KW-1185">Reference proteome</keyword>
<reference evidence="1 2" key="1">
    <citation type="submission" date="2018-06" db="EMBL/GenBank/DDBJ databases">
        <title>Mucibacter soli gen. nov., sp. nov., a new member of the family Chitinophagaceae producing mucin.</title>
        <authorList>
            <person name="Kim M.-K."/>
            <person name="Park S."/>
            <person name="Kim T.-S."/>
            <person name="Joung Y."/>
            <person name="Han J.-H."/>
            <person name="Kim S.B."/>
        </authorList>
    </citation>
    <scope>NUCLEOTIDE SEQUENCE [LARGE SCALE GENOMIC DNA]</scope>
    <source>
        <strain evidence="1 2">R1-15</strain>
    </source>
</reference>
<gene>
    <name evidence="1" type="ORF">DN068_18625</name>
</gene>
<protein>
    <recommendedName>
        <fullName evidence="3">DUF4288 domain-containing protein</fullName>
    </recommendedName>
</protein>
<name>A0A2W2ACG4_9BACT</name>
<dbReference type="Proteomes" id="UP000248745">
    <property type="component" value="Unassembled WGS sequence"/>
</dbReference>
<dbReference type="RefSeq" id="WP_111000457.1">
    <property type="nucleotide sequence ID" value="NZ_QKTW01000025.1"/>
</dbReference>
<accession>A0A2W2ACG4</accession>
<evidence type="ECO:0008006" key="3">
    <source>
        <dbReference type="Google" id="ProtNLM"/>
    </source>
</evidence>
<organism evidence="1 2">
    <name type="scientific">Taibaiella soli</name>
    <dbReference type="NCBI Taxonomy" id="1649169"/>
    <lineage>
        <taxon>Bacteria</taxon>
        <taxon>Pseudomonadati</taxon>
        <taxon>Bacteroidota</taxon>
        <taxon>Chitinophagia</taxon>
        <taxon>Chitinophagales</taxon>
        <taxon>Chitinophagaceae</taxon>
        <taxon>Taibaiella</taxon>
    </lineage>
</organism>
<dbReference type="AlphaFoldDB" id="A0A2W2ACG4"/>